<dbReference type="PANTHER" id="PTHR10680">
    <property type="entry name" value="PEPTIDYL-GLYCINE ALPHA-AMIDATING MONOOXYGENASE"/>
    <property type="match status" value="1"/>
</dbReference>
<name>A0A2Z4G7S1_9BACT</name>
<dbReference type="AlphaFoldDB" id="A0A2Z4G7S1"/>
<protein>
    <submittedName>
        <fullName evidence="3">6-bladed beta-propeller</fullName>
    </submittedName>
</protein>
<dbReference type="RefSeq" id="WP_111370321.1">
    <property type="nucleotide sequence ID" value="NZ_CP029480.1"/>
</dbReference>
<accession>A0A2Z4G7S1</accession>
<dbReference type="KEGG" id="als:DJ013_03150"/>
<evidence type="ECO:0000256" key="2">
    <source>
        <dbReference type="ARBA" id="ARBA00023180"/>
    </source>
</evidence>
<keyword evidence="4" id="KW-1185">Reference proteome</keyword>
<dbReference type="SUPFAM" id="SSF101898">
    <property type="entry name" value="NHL repeat"/>
    <property type="match status" value="1"/>
</dbReference>
<dbReference type="EMBL" id="CP029480">
    <property type="protein sequence ID" value="AWV97219.1"/>
    <property type="molecule type" value="Genomic_DNA"/>
</dbReference>
<dbReference type="InterPro" id="IPR011042">
    <property type="entry name" value="6-blade_b-propeller_TolB-like"/>
</dbReference>
<organism evidence="3 4">
    <name type="scientific">Arcticibacterium luteifluviistationis</name>
    <dbReference type="NCBI Taxonomy" id="1784714"/>
    <lineage>
        <taxon>Bacteria</taxon>
        <taxon>Pseudomonadati</taxon>
        <taxon>Bacteroidota</taxon>
        <taxon>Cytophagia</taxon>
        <taxon>Cytophagales</taxon>
        <taxon>Leadbetterellaceae</taxon>
        <taxon>Arcticibacterium</taxon>
    </lineage>
</organism>
<gene>
    <name evidence="3" type="ORF">DJ013_03150</name>
</gene>
<evidence type="ECO:0000256" key="1">
    <source>
        <dbReference type="ARBA" id="ARBA00022729"/>
    </source>
</evidence>
<dbReference type="GO" id="GO:0005576">
    <property type="term" value="C:extracellular region"/>
    <property type="evidence" value="ECO:0007669"/>
    <property type="project" value="TreeGrafter"/>
</dbReference>
<keyword evidence="2" id="KW-0325">Glycoprotein</keyword>
<dbReference type="OrthoDB" id="9799230at2"/>
<keyword evidence="1" id="KW-0732">Signal</keyword>
<reference evidence="3 4" key="1">
    <citation type="submission" date="2018-05" db="EMBL/GenBank/DDBJ databases">
        <title>Complete genome sequence of Arcticibacterium luteifluviistationis SM1504T, a cytophagaceae bacterium isolated from Arctic surface seawater.</title>
        <authorList>
            <person name="Li Y."/>
            <person name="Qin Q.-L."/>
        </authorList>
    </citation>
    <scope>NUCLEOTIDE SEQUENCE [LARGE SCALE GENOMIC DNA]</scope>
    <source>
        <strain evidence="3 4">SM1504</strain>
    </source>
</reference>
<evidence type="ECO:0000313" key="3">
    <source>
        <dbReference type="EMBL" id="AWV97219.1"/>
    </source>
</evidence>
<sequence length="350" mass="39635">MNMTYLSRRNALKLTGTALLGLGATNISFGKEDEILIGHGDFKYKVNMGWGMLDAGKNPVNDCHEMVEDSSGRLFMLTNETKNNVLIYSKNGKLLDSWGHTYPGAHGLTIAGEGSDQFLLICDNNRHQVIKTDLKGNEIFKIEYPKETGEYEYPTQFVPTETAVDSQTGEIYVVDGYGLNFVTVYDQNGKYLRHWGGRGEGNYQYKCNHGVMIDERKGRERSLVITSRQENCWKRYTMDGKFIERIEMPGSFICRPVQRGENLYGAVFRSGLESNENSGYVQIIDKNNKVVSTPGGSKPVYQNGKLNAQKKEDPANVFMHPHDVYVDSDENIYIAQWASKKTYPIKLERV</sequence>
<dbReference type="Proteomes" id="UP000249873">
    <property type="component" value="Chromosome"/>
</dbReference>
<dbReference type="Gene3D" id="2.120.10.30">
    <property type="entry name" value="TolB, C-terminal domain"/>
    <property type="match status" value="1"/>
</dbReference>
<evidence type="ECO:0000313" key="4">
    <source>
        <dbReference type="Proteomes" id="UP000249873"/>
    </source>
</evidence>
<proteinExistence type="predicted"/>
<dbReference type="PANTHER" id="PTHR10680:SF28">
    <property type="entry name" value="SMP-30_GLUCONOLACTONASE_LRE-LIKE REGION DOMAIN-CONTAINING PROTEIN"/>
    <property type="match status" value="1"/>
</dbReference>
<dbReference type="Pfam" id="PF17170">
    <property type="entry name" value="DUF5128"/>
    <property type="match status" value="1"/>
</dbReference>